<dbReference type="Proteomes" id="UP000499080">
    <property type="component" value="Unassembled WGS sequence"/>
</dbReference>
<proteinExistence type="predicted"/>
<evidence type="ECO:0000313" key="3">
    <source>
        <dbReference type="Proteomes" id="UP000499080"/>
    </source>
</evidence>
<protein>
    <submittedName>
        <fullName evidence="2">Uncharacterized protein</fullName>
    </submittedName>
</protein>
<dbReference type="AlphaFoldDB" id="A0A4Y2IZX5"/>
<dbReference type="EMBL" id="BGPR01003079">
    <property type="protein sequence ID" value="GBM83427.1"/>
    <property type="molecule type" value="Genomic_DNA"/>
</dbReference>
<organism evidence="2 3">
    <name type="scientific">Araneus ventricosus</name>
    <name type="common">Orbweaver spider</name>
    <name type="synonym">Epeira ventricosa</name>
    <dbReference type="NCBI Taxonomy" id="182803"/>
    <lineage>
        <taxon>Eukaryota</taxon>
        <taxon>Metazoa</taxon>
        <taxon>Ecdysozoa</taxon>
        <taxon>Arthropoda</taxon>
        <taxon>Chelicerata</taxon>
        <taxon>Arachnida</taxon>
        <taxon>Araneae</taxon>
        <taxon>Araneomorphae</taxon>
        <taxon>Entelegynae</taxon>
        <taxon>Araneoidea</taxon>
        <taxon>Araneidae</taxon>
        <taxon>Araneus</taxon>
    </lineage>
</organism>
<dbReference type="EMBL" id="BGPR01001806">
    <property type="protein sequence ID" value="GBM62220.1"/>
    <property type="molecule type" value="Genomic_DNA"/>
</dbReference>
<comment type="caution">
    <text evidence="2">The sequence shown here is derived from an EMBL/GenBank/DDBJ whole genome shotgun (WGS) entry which is preliminary data.</text>
</comment>
<evidence type="ECO:0000313" key="1">
    <source>
        <dbReference type="EMBL" id="GBM62220.1"/>
    </source>
</evidence>
<evidence type="ECO:0000313" key="2">
    <source>
        <dbReference type="EMBL" id="GBM83427.1"/>
    </source>
</evidence>
<reference evidence="2 3" key="1">
    <citation type="journal article" date="2019" name="Sci. Rep.">
        <title>Orb-weaving spider Araneus ventricosus genome elucidates the spidroin gene catalogue.</title>
        <authorList>
            <person name="Kono N."/>
            <person name="Nakamura H."/>
            <person name="Ohtoshi R."/>
            <person name="Moran D.A.P."/>
            <person name="Shinohara A."/>
            <person name="Yoshida Y."/>
            <person name="Fujiwara M."/>
            <person name="Mori M."/>
            <person name="Tomita M."/>
            <person name="Arakawa K."/>
        </authorList>
    </citation>
    <scope>NUCLEOTIDE SEQUENCE [LARGE SCALE GENOMIC DNA]</scope>
</reference>
<gene>
    <name evidence="2" type="ORF">AVEN_118500_1</name>
    <name evidence="1" type="ORF">AVEN_196731_1</name>
</gene>
<keyword evidence="3" id="KW-1185">Reference proteome</keyword>
<accession>A0A4Y2IZX5</accession>
<sequence>MVSEPKPHQVNRKRSLFSPTTCKLFTAITRKTTDALKLRSYCLSFQDFHPLFALFPIVGTGRIDVAREVVGASVVSRVVAVNSSHVKGGDGVSASIHSSVAERFAKPRSILTARLVEIPPTTVHRHEPRGCHATRRRNKALQAHEPHQFFLFRRRGINRTADEARGKTDHRNAA</sequence>
<name>A0A4Y2IZX5_ARAVE</name>